<evidence type="ECO:0000313" key="2">
    <source>
        <dbReference type="EMBL" id="RKF72749.1"/>
    </source>
</evidence>
<evidence type="ECO:0000313" key="3">
    <source>
        <dbReference type="Proteomes" id="UP000285326"/>
    </source>
</evidence>
<dbReference type="EMBL" id="MCBS01024709">
    <property type="protein sequence ID" value="RKF72749.1"/>
    <property type="molecule type" value="Genomic_DNA"/>
</dbReference>
<accession>A0A420IDY9</accession>
<evidence type="ECO:0000256" key="1">
    <source>
        <dbReference type="SAM" id="MobiDB-lite"/>
    </source>
</evidence>
<feature type="region of interest" description="Disordered" evidence="1">
    <location>
        <begin position="1"/>
        <end position="23"/>
    </location>
</feature>
<sequence>MERARGGMARRRYETISKQQEEARVNAVPDPGSVYLSQKEGARYTYAKQDRIVDEMWSQYQSYLEARGIEGGESEWGSSDEESNVSDRTEESVFSDSEGDSE</sequence>
<feature type="region of interest" description="Disordered" evidence="1">
    <location>
        <begin position="69"/>
        <end position="102"/>
    </location>
</feature>
<dbReference type="Proteomes" id="UP000285326">
    <property type="component" value="Unassembled WGS sequence"/>
</dbReference>
<comment type="caution">
    <text evidence="2">The sequence shown here is derived from an EMBL/GenBank/DDBJ whole genome shotgun (WGS) entry which is preliminary data.</text>
</comment>
<protein>
    <submittedName>
        <fullName evidence="2">Uncharacterized protein</fullName>
    </submittedName>
</protein>
<name>A0A420IDY9_9PEZI</name>
<dbReference type="AlphaFoldDB" id="A0A420IDY9"/>
<gene>
    <name evidence="2" type="ORF">GcM1_247206</name>
</gene>
<reference evidence="2 3" key="1">
    <citation type="journal article" date="2018" name="BMC Genomics">
        <title>Comparative genome analyses reveal sequence features reflecting distinct modes of host-adaptation between dicot and monocot powdery mildew.</title>
        <authorList>
            <person name="Wu Y."/>
            <person name="Ma X."/>
            <person name="Pan Z."/>
            <person name="Kale S.D."/>
            <person name="Song Y."/>
            <person name="King H."/>
            <person name="Zhang Q."/>
            <person name="Presley C."/>
            <person name="Deng X."/>
            <person name="Wei C.I."/>
            <person name="Xiao S."/>
        </authorList>
    </citation>
    <scope>NUCLEOTIDE SEQUENCE [LARGE SCALE GENOMIC DNA]</scope>
    <source>
        <strain evidence="2">UMSG1</strain>
    </source>
</reference>
<organism evidence="2 3">
    <name type="scientific">Golovinomyces cichoracearum</name>
    <dbReference type="NCBI Taxonomy" id="62708"/>
    <lineage>
        <taxon>Eukaryota</taxon>
        <taxon>Fungi</taxon>
        <taxon>Dikarya</taxon>
        <taxon>Ascomycota</taxon>
        <taxon>Pezizomycotina</taxon>
        <taxon>Leotiomycetes</taxon>
        <taxon>Erysiphales</taxon>
        <taxon>Erysiphaceae</taxon>
        <taxon>Golovinomyces</taxon>
    </lineage>
</organism>
<proteinExistence type="predicted"/>